<dbReference type="InterPro" id="IPR036388">
    <property type="entry name" value="WH-like_DNA-bd_sf"/>
</dbReference>
<gene>
    <name evidence="6" type="primary">yofA_5</name>
    <name evidence="7" type="ORF">C0Z16_31735</name>
    <name evidence="6" type="ORF">LMG27174_06366</name>
</gene>
<evidence type="ECO:0000256" key="4">
    <source>
        <dbReference type="ARBA" id="ARBA00023163"/>
    </source>
</evidence>
<dbReference type="SUPFAM" id="SSF46785">
    <property type="entry name" value="Winged helix' DNA-binding domain"/>
    <property type="match status" value="1"/>
</dbReference>
<dbReference type="PROSITE" id="PS50931">
    <property type="entry name" value="HTH_LYSR"/>
    <property type="match status" value="1"/>
</dbReference>
<keyword evidence="8" id="KW-1185">Reference proteome</keyword>
<evidence type="ECO:0000313" key="9">
    <source>
        <dbReference type="Proteomes" id="UP000494205"/>
    </source>
</evidence>
<sequence length="300" mass="33056">MLTFKQLEALYWIVQLGSFEAAAAKLNAGQSAISKRIQELESTFDIELFDRTRRSAKLTERGEELFYHAKDLLDRRDAAIERVSTKDLLVRKLSIGVTELTALTWLPQLVEAIRRAYPRVTVEAEVDLGSPLRDRLAAGTIDLIVVPDAPISDRFVSIPLAAVENAWMCVPTLVPESRVVPLAEISQFPLLTQGMSSGTGATYTRFLQDNGVRVTKALSSNNLVAQIGLTLSGLGVSYLPKECLSYLIENGLLGTIETEPPLPPVKYVAMYRSDHPNSLNHEVAQLASECCDFGRILLKA</sequence>
<evidence type="ECO:0000256" key="1">
    <source>
        <dbReference type="ARBA" id="ARBA00009437"/>
    </source>
</evidence>
<evidence type="ECO:0000259" key="5">
    <source>
        <dbReference type="PROSITE" id="PS50931"/>
    </source>
</evidence>
<dbReference type="OrthoDB" id="9786526at2"/>
<evidence type="ECO:0000256" key="2">
    <source>
        <dbReference type="ARBA" id="ARBA00023015"/>
    </source>
</evidence>
<reference evidence="7 8" key="1">
    <citation type="submission" date="2018-01" db="EMBL/GenBank/DDBJ databases">
        <title>Whole genome analyses suggest that Burkholderia sensu lato contains two further novel genera in the rhizoxinica-symbiotica group Mycetohabitans gen. nov., and Trinickia gen. nov.: implications for the evolution of diazotrophy and nodulation in the Burkholderiaceae.</title>
        <authorList>
            <person name="Estrada-de los Santos P."/>
            <person name="Palmer M."/>
            <person name="Chavez-Ramirez B."/>
            <person name="Beukes C."/>
            <person name="Steenkamp E.T."/>
            <person name="Hirsch A.M."/>
            <person name="Manyaka P."/>
            <person name="Maluk M."/>
            <person name="Lafos M."/>
            <person name="Crook M."/>
            <person name="Gross E."/>
            <person name="Simon M.F."/>
            <person name="Bueno dos Reis Junior F."/>
            <person name="Poole P.S."/>
            <person name="Venter S.N."/>
            <person name="James E.K."/>
        </authorList>
    </citation>
    <scope>NUCLEOTIDE SEQUENCE [LARGE SCALE GENOMIC DNA]</scope>
    <source>
        <strain evidence="7 8">WSM 3937</strain>
    </source>
</reference>
<dbReference type="EMBL" id="CADIJZ010000035">
    <property type="protein sequence ID" value="CAB3737382.1"/>
    <property type="molecule type" value="Genomic_DNA"/>
</dbReference>
<accession>A0A2N7W491</accession>
<evidence type="ECO:0000256" key="3">
    <source>
        <dbReference type="ARBA" id="ARBA00023125"/>
    </source>
</evidence>
<name>A0A2N7W491_9BURK</name>
<dbReference type="Pfam" id="PF03466">
    <property type="entry name" value="LysR_substrate"/>
    <property type="match status" value="1"/>
</dbReference>
<keyword evidence="3" id="KW-0238">DNA-binding</keyword>
<dbReference type="Proteomes" id="UP000235659">
    <property type="component" value="Unassembled WGS sequence"/>
</dbReference>
<dbReference type="AlphaFoldDB" id="A0A2N7W491"/>
<evidence type="ECO:0000313" key="6">
    <source>
        <dbReference type="EMBL" id="CAB3737382.1"/>
    </source>
</evidence>
<dbReference type="FunFam" id="1.10.10.10:FF:000001">
    <property type="entry name" value="LysR family transcriptional regulator"/>
    <property type="match status" value="1"/>
</dbReference>
<keyword evidence="2" id="KW-0805">Transcription regulation</keyword>
<dbReference type="SUPFAM" id="SSF53850">
    <property type="entry name" value="Periplasmic binding protein-like II"/>
    <property type="match status" value="1"/>
</dbReference>
<keyword evidence="4" id="KW-0804">Transcription</keyword>
<dbReference type="PANTHER" id="PTHR30126">
    <property type="entry name" value="HTH-TYPE TRANSCRIPTIONAL REGULATOR"/>
    <property type="match status" value="1"/>
</dbReference>
<dbReference type="Pfam" id="PF00126">
    <property type="entry name" value="HTH_1"/>
    <property type="match status" value="1"/>
</dbReference>
<dbReference type="PRINTS" id="PR00039">
    <property type="entry name" value="HTHLYSR"/>
</dbReference>
<dbReference type="GO" id="GO:0003700">
    <property type="term" value="F:DNA-binding transcription factor activity"/>
    <property type="evidence" value="ECO:0007669"/>
    <property type="project" value="InterPro"/>
</dbReference>
<dbReference type="Proteomes" id="UP000494205">
    <property type="component" value="Unassembled WGS sequence"/>
</dbReference>
<dbReference type="PANTHER" id="PTHR30126:SF77">
    <property type="entry name" value="TRANSCRIPTIONAL REGULATORY PROTEIN"/>
    <property type="match status" value="1"/>
</dbReference>
<feature type="domain" description="HTH lysR-type" evidence="5">
    <location>
        <begin position="2"/>
        <end position="59"/>
    </location>
</feature>
<protein>
    <submittedName>
        <fullName evidence="6">HTH-type transcriptional regulator YofA</fullName>
    </submittedName>
    <submittedName>
        <fullName evidence="7">LysR family transcriptional regulator</fullName>
    </submittedName>
</protein>
<evidence type="ECO:0000313" key="8">
    <source>
        <dbReference type="Proteomes" id="UP000235659"/>
    </source>
</evidence>
<dbReference type="InterPro" id="IPR036390">
    <property type="entry name" value="WH_DNA-bd_sf"/>
</dbReference>
<dbReference type="Gene3D" id="3.40.190.10">
    <property type="entry name" value="Periplasmic binding protein-like II"/>
    <property type="match status" value="2"/>
</dbReference>
<comment type="similarity">
    <text evidence="1">Belongs to the LysR transcriptional regulatory family.</text>
</comment>
<dbReference type="CDD" id="cd05466">
    <property type="entry name" value="PBP2_LTTR_substrate"/>
    <property type="match status" value="1"/>
</dbReference>
<dbReference type="GO" id="GO:0000976">
    <property type="term" value="F:transcription cis-regulatory region binding"/>
    <property type="evidence" value="ECO:0007669"/>
    <property type="project" value="TreeGrafter"/>
</dbReference>
<reference evidence="6 9" key="2">
    <citation type="submission" date="2020-04" db="EMBL/GenBank/DDBJ databases">
        <authorList>
            <person name="De Canck E."/>
        </authorList>
    </citation>
    <scope>NUCLEOTIDE SEQUENCE [LARGE SCALE GENOMIC DNA]</scope>
    <source>
        <strain evidence="6 9">LMG 27174</strain>
    </source>
</reference>
<dbReference type="EMBL" id="PNXY01000037">
    <property type="protein sequence ID" value="PMS24209.1"/>
    <property type="molecule type" value="Genomic_DNA"/>
</dbReference>
<dbReference type="InterPro" id="IPR005119">
    <property type="entry name" value="LysR_subst-bd"/>
</dbReference>
<evidence type="ECO:0000313" key="7">
    <source>
        <dbReference type="EMBL" id="PMS24209.1"/>
    </source>
</evidence>
<proteinExistence type="inferred from homology"/>
<organism evidence="6 9">
    <name type="scientific">Paraburkholderia rhynchosiae</name>
    <dbReference type="NCBI Taxonomy" id="487049"/>
    <lineage>
        <taxon>Bacteria</taxon>
        <taxon>Pseudomonadati</taxon>
        <taxon>Pseudomonadota</taxon>
        <taxon>Betaproteobacteria</taxon>
        <taxon>Burkholderiales</taxon>
        <taxon>Burkholderiaceae</taxon>
        <taxon>Paraburkholderia</taxon>
    </lineage>
</organism>
<dbReference type="InterPro" id="IPR000847">
    <property type="entry name" value="LysR_HTH_N"/>
</dbReference>
<dbReference type="Gene3D" id="1.10.10.10">
    <property type="entry name" value="Winged helix-like DNA-binding domain superfamily/Winged helix DNA-binding domain"/>
    <property type="match status" value="1"/>
</dbReference>